<accession>A0ACB9E4E3</accession>
<dbReference type="EMBL" id="CM042012">
    <property type="protein sequence ID" value="KAI3753637.1"/>
    <property type="molecule type" value="Genomic_DNA"/>
</dbReference>
<organism evidence="1 2">
    <name type="scientific">Cichorium intybus</name>
    <name type="common">Chicory</name>
    <dbReference type="NCBI Taxonomy" id="13427"/>
    <lineage>
        <taxon>Eukaryota</taxon>
        <taxon>Viridiplantae</taxon>
        <taxon>Streptophyta</taxon>
        <taxon>Embryophyta</taxon>
        <taxon>Tracheophyta</taxon>
        <taxon>Spermatophyta</taxon>
        <taxon>Magnoliopsida</taxon>
        <taxon>eudicotyledons</taxon>
        <taxon>Gunneridae</taxon>
        <taxon>Pentapetalae</taxon>
        <taxon>asterids</taxon>
        <taxon>campanulids</taxon>
        <taxon>Asterales</taxon>
        <taxon>Asteraceae</taxon>
        <taxon>Cichorioideae</taxon>
        <taxon>Cichorieae</taxon>
        <taxon>Cichoriinae</taxon>
        <taxon>Cichorium</taxon>
    </lineage>
</organism>
<proteinExistence type="predicted"/>
<evidence type="ECO:0000313" key="1">
    <source>
        <dbReference type="EMBL" id="KAI3753637.1"/>
    </source>
</evidence>
<dbReference type="Proteomes" id="UP001055811">
    <property type="component" value="Linkage Group LG04"/>
</dbReference>
<protein>
    <submittedName>
        <fullName evidence="1">Uncharacterized protein</fullName>
    </submittedName>
</protein>
<reference evidence="1 2" key="2">
    <citation type="journal article" date="2022" name="Mol. Ecol. Resour.">
        <title>The genomes of chicory, endive, great burdock and yacon provide insights into Asteraceae paleo-polyploidization history and plant inulin production.</title>
        <authorList>
            <person name="Fan W."/>
            <person name="Wang S."/>
            <person name="Wang H."/>
            <person name="Wang A."/>
            <person name="Jiang F."/>
            <person name="Liu H."/>
            <person name="Zhao H."/>
            <person name="Xu D."/>
            <person name="Zhang Y."/>
        </authorList>
    </citation>
    <scope>NUCLEOTIDE SEQUENCE [LARGE SCALE GENOMIC DNA]</scope>
    <source>
        <strain evidence="2">cv. Punajuju</strain>
        <tissue evidence="1">Leaves</tissue>
    </source>
</reference>
<name>A0ACB9E4E3_CICIN</name>
<sequence length="156" mass="17502">MDGFIRMLTAGAHKLPWLPDFIYRGIFETMFMNRKERSELLAALVLLFDRCCSKKIPAKKNVSKSGLKLLIRGNAVYEIDNGTIEVIESGGLVSIETVFIVPLGIALLIFLRFWVRGQKQNLSKKSKKSPKVETGTRSADTSMDESLVVFTKTMVT</sequence>
<keyword evidence="2" id="KW-1185">Reference proteome</keyword>
<comment type="caution">
    <text evidence="1">The sequence shown here is derived from an EMBL/GenBank/DDBJ whole genome shotgun (WGS) entry which is preliminary data.</text>
</comment>
<evidence type="ECO:0000313" key="2">
    <source>
        <dbReference type="Proteomes" id="UP001055811"/>
    </source>
</evidence>
<gene>
    <name evidence="1" type="ORF">L2E82_25696</name>
</gene>
<reference evidence="2" key="1">
    <citation type="journal article" date="2022" name="Mol. Ecol. Resour.">
        <title>The genomes of chicory, endive, great burdock and yacon provide insights into Asteraceae palaeo-polyploidization history and plant inulin production.</title>
        <authorList>
            <person name="Fan W."/>
            <person name="Wang S."/>
            <person name="Wang H."/>
            <person name="Wang A."/>
            <person name="Jiang F."/>
            <person name="Liu H."/>
            <person name="Zhao H."/>
            <person name="Xu D."/>
            <person name="Zhang Y."/>
        </authorList>
    </citation>
    <scope>NUCLEOTIDE SEQUENCE [LARGE SCALE GENOMIC DNA]</scope>
    <source>
        <strain evidence="2">cv. Punajuju</strain>
    </source>
</reference>